<sequence length="409" mass="46908">MGNGRGSRRRRFFLRYGEFYKTLPKEIIGIAATVVEVDYHVDLGNNDSQRMVQGFVRRSKHLWENPENYCVMDDPRIHVCLPFCSEESQPMVIEAALSSGYPQVVADSIDKTFNQSDWAITVLQVDFNNPSAFVNASIFADPNVWCSVYIGVDPTLGFPYLFEIQLVKRNATGFVEVDFHIRLPDYSSPPRKTYLRRHGQTLWKNPNNQCVMDDPRIKVCFPYCYAPFQRKIIEAALASGNVAEVAKNIERSLHLSSWAVTVLEKPQLNAHLKSTYMFNNDGFLVEFRYSEEPIAPRVPNTFEDMKKMLDIFVRAIMQSLHRSFVNAVLKEGSAPICLLLESCNDYHNLMHEKFHEWFVPTDDVRTSLEEELNASIEAYPDLENSSCQSNILLVLLSSKPPTTNSRRKQ</sequence>
<dbReference type="EMBL" id="UZAH01029354">
    <property type="protein sequence ID" value="VDP05568.1"/>
    <property type="molecule type" value="Genomic_DNA"/>
</dbReference>
<accession>A0A3P8B6Z1</accession>
<proteinExistence type="predicted"/>
<dbReference type="OrthoDB" id="5824843at2759"/>
<reference evidence="1 2" key="1">
    <citation type="submission" date="2018-11" db="EMBL/GenBank/DDBJ databases">
        <authorList>
            <consortium name="Pathogen Informatics"/>
        </authorList>
    </citation>
    <scope>NUCLEOTIDE SEQUENCE [LARGE SCALE GENOMIC DNA]</scope>
</reference>
<protein>
    <submittedName>
        <fullName evidence="3">Mab-21 domain-containing protein</fullName>
    </submittedName>
</protein>
<accession>A0A183G499</accession>
<gene>
    <name evidence="1" type="ORF">HPBE_LOCUS16323</name>
</gene>
<dbReference type="AlphaFoldDB" id="A0A183G499"/>
<reference evidence="3" key="2">
    <citation type="submission" date="2019-09" db="UniProtKB">
        <authorList>
            <consortium name="WormBaseParasite"/>
        </authorList>
    </citation>
    <scope>IDENTIFICATION</scope>
</reference>
<evidence type="ECO:0000313" key="2">
    <source>
        <dbReference type="Proteomes" id="UP000050761"/>
    </source>
</evidence>
<keyword evidence="2" id="KW-1185">Reference proteome</keyword>
<dbReference type="Proteomes" id="UP000050761">
    <property type="component" value="Unassembled WGS sequence"/>
</dbReference>
<name>A0A183G499_HELPZ</name>
<organism evidence="2 3">
    <name type="scientific">Heligmosomoides polygyrus</name>
    <name type="common">Parasitic roundworm</name>
    <dbReference type="NCBI Taxonomy" id="6339"/>
    <lineage>
        <taxon>Eukaryota</taxon>
        <taxon>Metazoa</taxon>
        <taxon>Ecdysozoa</taxon>
        <taxon>Nematoda</taxon>
        <taxon>Chromadorea</taxon>
        <taxon>Rhabditida</taxon>
        <taxon>Rhabditina</taxon>
        <taxon>Rhabditomorpha</taxon>
        <taxon>Strongyloidea</taxon>
        <taxon>Heligmosomidae</taxon>
        <taxon>Heligmosomoides</taxon>
    </lineage>
</organism>
<dbReference type="WBParaSite" id="HPBE_0001632401-mRNA-1">
    <property type="protein sequence ID" value="HPBE_0001632401-mRNA-1"/>
    <property type="gene ID" value="HPBE_0001632401"/>
</dbReference>
<evidence type="ECO:0000313" key="1">
    <source>
        <dbReference type="EMBL" id="VDP05568.1"/>
    </source>
</evidence>
<evidence type="ECO:0000313" key="3">
    <source>
        <dbReference type="WBParaSite" id="HPBE_0001632401-mRNA-1"/>
    </source>
</evidence>